<dbReference type="EMBL" id="BSDY01000009">
    <property type="protein sequence ID" value="GLI56584.1"/>
    <property type="molecule type" value="Genomic_DNA"/>
</dbReference>
<evidence type="ECO:0000313" key="2">
    <source>
        <dbReference type="Proteomes" id="UP001144471"/>
    </source>
</evidence>
<proteinExistence type="predicted"/>
<name>A0A9W6LN67_9FUSO</name>
<keyword evidence="2" id="KW-1185">Reference proteome</keyword>
<evidence type="ECO:0000313" key="1">
    <source>
        <dbReference type="EMBL" id="GLI56584.1"/>
    </source>
</evidence>
<comment type="caution">
    <text evidence="1">The sequence shown here is derived from an EMBL/GenBank/DDBJ whole genome shotgun (WGS) entry which is preliminary data.</text>
</comment>
<accession>A0A9W6LN67</accession>
<reference evidence="1" key="1">
    <citation type="submission" date="2022-12" db="EMBL/GenBank/DDBJ databases">
        <title>Reference genome sequencing for broad-spectrum identification of bacterial and archaeal isolates by mass spectrometry.</title>
        <authorList>
            <person name="Sekiguchi Y."/>
            <person name="Tourlousse D.M."/>
        </authorList>
    </citation>
    <scope>NUCLEOTIDE SEQUENCE</scope>
    <source>
        <strain evidence="1">10succ1</strain>
    </source>
</reference>
<organism evidence="1 2">
    <name type="scientific">Propionigenium maris DSM 9537</name>
    <dbReference type="NCBI Taxonomy" id="1123000"/>
    <lineage>
        <taxon>Bacteria</taxon>
        <taxon>Fusobacteriati</taxon>
        <taxon>Fusobacteriota</taxon>
        <taxon>Fusobacteriia</taxon>
        <taxon>Fusobacteriales</taxon>
        <taxon>Fusobacteriaceae</taxon>
        <taxon>Propionigenium</taxon>
    </lineage>
</organism>
<sequence length="96" mass="10405">MDTGFDETSLENSYRVIAGTGSNATITNEGAIDVNHKNCVDMCVDGGAIAVNEVARTINLNYNRSVGMYTEGDGSTIENKRTIYLSGREVKTDYDT</sequence>
<dbReference type="AlphaFoldDB" id="A0A9W6LN67"/>
<protein>
    <submittedName>
        <fullName evidence="1">Uncharacterized protein</fullName>
    </submittedName>
</protein>
<dbReference type="Proteomes" id="UP001144471">
    <property type="component" value="Unassembled WGS sequence"/>
</dbReference>
<gene>
    <name evidence="1" type="ORF">PM10SUCC1_20980</name>
</gene>